<dbReference type="Proteomes" id="UP000241620">
    <property type="component" value="Segment"/>
</dbReference>
<proteinExistence type="predicted"/>
<feature type="compositionally biased region" description="Basic and acidic residues" evidence="1">
    <location>
        <begin position="93"/>
        <end position="105"/>
    </location>
</feature>
<dbReference type="KEGG" id="vg:54987792"/>
<organism evidence="2 3">
    <name type="scientific">Faecalibacterium phage FP_Taranis</name>
    <dbReference type="NCBI Taxonomy" id="2070186"/>
    <lineage>
        <taxon>Viruses</taxon>
        <taxon>Duplodnaviria</taxon>
        <taxon>Heunggongvirae</taxon>
        <taxon>Uroviricota</taxon>
        <taxon>Caudoviricetes</taxon>
        <taxon>Taranisvirus</taxon>
        <taxon>Taranisvirus taranis</taxon>
    </lineage>
</organism>
<protein>
    <recommendedName>
        <fullName evidence="4">Transglycosylase</fullName>
    </recommendedName>
</protein>
<name>A0A2K9V484_9CAUD</name>
<dbReference type="EMBL" id="MG711467">
    <property type="protein sequence ID" value="AUV56828.1"/>
    <property type="molecule type" value="Genomic_DNA"/>
</dbReference>
<dbReference type="GeneID" id="54987792"/>
<evidence type="ECO:0000313" key="2">
    <source>
        <dbReference type="EMBL" id="AUV56828.1"/>
    </source>
</evidence>
<sequence length="114" mass="13215">MTDLVKCDRCGTPFSIQTAGIRSTWSGDYMVQYFTCPGCHHRYQILTTDTELRQTVQQHKKIAAKIRMGKSKNFRPGTLKKYQAEMEKLEAEQKKRRDELMDKGNEILAQLGEE</sequence>
<evidence type="ECO:0000256" key="1">
    <source>
        <dbReference type="SAM" id="MobiDB-lite"/>
    </source>
</evidence>
<evidence type="ECO:0008006" key="4">
    <source>
        <dbReference type="Google" id="ProtNLM"/>
    </source>
</evidence>
<accession>A0A2K9V484</accession>
<dbReference type="RefSeq" id="YP_009797378.1">
    <property type="nucleotide sequence ID" value="NC_047914.1"/>
</dbReference>
<keyword evidence="3" id="KW-1185">Reference proteome</keyword>
<evidence type="ECO:0000313" key="3">
    <source>
        <dbReference type="Proteomes" id="UP000241620"/>
    </source>
</evidence>
<reference evidence="2 3" key="1">
    <citation type="submission" date="2017-12" db="EMBL/GenBank/DDBJ databases">
        <title>Phages infecting Faecalibacterium prausnitzii belong to novel viral genera that help decipher intestinal viromes.</title>
        <authorList>
            <person name="Petit M.-A."/>
            <person name="De Paepe M."/>
            <person name="Benevides L."/>
            <person name="Langella P."/>
        </authorList>
    </citation>
    <scope>NUCLEOTIDE SEQUENCE [LARGE SCALE GENOMIC DNA]</scope>
</reference>
<feature type="region of interest" description="Disordered" evidence="1">
    <location>
        <begin position="93"/>
        <end position="114"/>
    </location>
</feature>